<feature type="coiled-coil region" evidence="3">
    <location>
        <begin position="1649"/>
        <end position="1682"/>
    </location>
</feature>
<proteinExistence type="predicted"/>
<dbReference type="PROSITE" id="PS51196">
    <property type="entry name" value="SECA_MOTOR_DEAD"/>
    <property type="match status" value="1"/>
</dbReference>
<keyword evidence="5" id="KW-0472">Membrane</keyword>
<dbReference type="InterPro" id="IPR011009">
    <property type="entry name" value="Kinase-like_dom_sf"/>
</dbReference>
<feature type="transmembrane region" description="Helical" evidence="5">
    <location>
        <begin position="1449"/>
        <end position="1470"/>
    </location>
</feature>
<dbReference type="PRINTS" id="PR00906">
    <property type="entry name" value="SECA"/>
</dbReference>
<dbReference type="InterPro" id="IPR000185">
    <property type="entry name" value="SecA"/>
</dbReference>
<feature type="domain" description="SecA family profile" evidence="7">
    <location>
        <begin position="434"/>
        <end position="1125"/>
    </location>
</feature>
<evidence type="ECO:0000256" key="3">
    <source>
        <dbReference type="SAM" id="Coils"/>
    </source>
</evidence>
<dbReference type="Pfam" id="PF07517">
    <property type="entry name" value="SecA_DEAD"/>
    <property type="match status" value="1"/>
</dbReference>
<evidence type="ECO:0000256" key="2">
    <source>
        <dbReference type="ARBA" id="ARBA00023010"/>
    </source>
</evidence>
<evidence type="ECO:0000259" key="6">
    <source>
        <dbReference type="PROSITE" id="PS50011"/>
    </source>
</evidence>
<dbReference type="InterPro" id="IPR027417">
    <property type="entry name" value="P-loop_NTPase"/>
</dbReference>
<name>A0ABR2KK66_9EUKA</name>
<evidence type="ECO:0000313" key="9">
    <source>
        <dbReference type="Proteomes" id="UP001470230"/>
    </source>
</evidence>
<dbReference type="InterPro" id="IPR000719">
    <property type="entry name" value="Prot_kinase_dom"/>
</dbReference>
<dbReference type="PANTHER" id="PTHR30612">
    <property type="entry name" value="SECA INNER MEMBRANE COMPONENT OF SEC PROTEIN SECRETION SYSTEM"/>
    <property type="match status" value="1"/>
</dbReference>
<keyword evidence="5" id="KW-1133">Transmembrane helix</keyword>
<evidence type="ECO:0000256" key="5">
    <source>
        <dbReference type="SAM" id="Phobius"/>
    </source>
</evidence>
<evidence type="ECO:0008006" key="10">
    <source>
        <dbReference type="Google" id="ProtNLM"/>
    </source>
</evidence>
<dbReference type="SUPFAM" id="SSF52540">
    <property type="entry name" value="P-loop containing nucleoside triphosphate hydrolases"/>
    <property type="match status" value="2"/>
</dbReference>
<gene>
    <name evidence="8" type="ORF">M9Y10_028744</name>
</gene>
<keyword evidence="9" id="KW-1185">Reference proteome</keyword>
<keyword evidence="1" id="KW-0813">Transport</keyword>
<dbReference type="Proteomes" id="UP001470230">
    <property type="component" value="Unassembled WGS sequence"/>
</dbReference>
<evidence type="ECO:0000256" key="4">
    <source>
        <dbReference type="SAM" id="MobiDB-lite"/>
    </source>
</evidence>
<comment type="caution">
    <text evidence="8">The sequence shown here is derived from an EMBL/GenBank/DDBJ whole genome shotgun (WGS) entry which is preliminary data.</text>
</comment>
<feature type="transmembrane region" description="Helical" evidence="5">
    <location>
        <begin position="1603"/>
        <end position="1621"/>
    </location>
</feature>
<dbReference type="EMBL" id="JAPFFF010000004">
    <property type="protein sequence ID" value="KAK8891532.1"/>
    <property type="molecule type" value="Genomic_DNA"/>
</dbReference>
<feature type="domain" description="Protein kinase" evidence="6">
    <location>
        <begin position="1670"/>
        <end position="1951"/>
    </location>
</feature>
<protein>
    <recommendedName>
        <fullName evidence="10">Protein translocase subunit SecA</fullName>
    </recommendedName>
</protein>
<sequence>MPILDPSLQYFLLNNENKQKNNKNGYSFFFKYLKIASKNKSRNNTTIWSSVQFKKDLQSSISFLNEEFECGFKYEKHFANSKKNQDYYEMLFNKINFEPDTKKLQESKKSIGTYLICDDNFNTKFYQPCVFFPKYHSWYLSDTPVAILCIDSEKFVELDDKIIQKIFTIIKLEIDLMVAANLTLILCYNGLLKTESFFYQLIQDHQFSELHINIFNDPFLERFLLFMNKHYFSSNNYLNGYMYLYSNFLNENSENYEQMQIFRRIPNVKTISFSMHPREALIKRFFVTTKPFQYCKTGFDSQHLRVILCNVAIFEQNEKVHHTKVDLSQLVSLTEYEQRVKIVKDLRNKIATETSNLCVGYIKPSDFLNSKEEYVYILIDDEKHRKLHYDVHFEDLHLIRPSMFVIDSLSLCPIEEGMHKDIEMILSKVDAKIGNLMELVESTKSNKKIKKLKKKSFSTNYFYNLVHKEYVHAIARVAFAYTYFMREKDPVRNIDFRIRNQQIYTVLEACKKFFNDNSNTATIDDSKGSIFQIKTGEGKSCIVCLIAATLALKGKTVHIVSSNIKLSNRDYIESFEFFKMLNKKSAILLHQNELPYFESVSSIENEMNELKKNFYPDCYYADEHFENTSKMNFSTCGVDSNNNEYKGKANVVFSTFVNFECFYLFLMENFPAYIEKYFEECGMLIDEADSILIDEITNGTIISREMKTNAKRILSLVYNLKEKKDKDKNEILERLKEDPMCRDIEIGDVRRMLKDNGIVNRPEFQDGKKYLVESFQVKNKKRISNFIKKTKNCAKKIKSIALGIPRKVISQLQGGEEEDDENDDDNVDFDSSDEDDDEEEDNEKLSTEKFIEFKRIVPYDYENKGMIERNKEFDGFIPQFIYLKECQKNENLIFKDISISYLYISHPIFAKLYNNICGFTGTIGTKDDKKIFADQYKLNTKNVPRHKPSLRVDFPLTAFDSVYVRNESIVNEILAFHKKGNPVLVIFKYFYEINNIVNKINERYPEVMNTNKKPTIYVFNGKEEYLRPDKIAGHQGSITLGSNICGRGTDIRCSQSYPLHVIIAYSTFNERTMEQVFGRTARNGQVGTCHCICLKDDLNQKSILTFEKVNEIVTENDIKTKKQKEFIDEFKATRPWIFEPVLKNKDFDKKGIKESFRQLRSSIINVNRIVACGYTFPLIMKYDTFISIQAQRIFSIFNCPNCKYTWRIFQRYVREMILQSWTLMIKKFDQQTDENNENESLDKYEERLNEEIDKLKKSLYRYFPSEIQSNDKFIVLSDGSEMQQFDVKEMVPTFLHICSEVMIDWEAKIRNSFSLNKYFIFIGNPTQKVCLQVGFKPYSLLSKSGVRITNENMDDANFISDPELSYEKKMPHKKFIPISITERIDEIFDKILQAMNKKIAQKFFVKFFLRRTLAGAEFGIFLDLSLRNKELEKEIFLLADKSPLLVGTIYVWSFFPIFVGILIILLIYLIGVAKQIAEIIACPELKLSEIIVKKIEDKIKESIEGIIPKLGDIIFGKIIDFLKKILEKLIDELENKFCDDIMPPILKTFLDILEGGSDSDGDNDYRSDNNKKSNLFERIIGHLGSLIKIPTNVGDFLNDFADAQNIVKMSILLLLCLTAFIRRFSLRRKAISNAENDSKQYDESFKSDKETRDRKIEEIENKRKKEENLENVETNLDQNEMSKINQSLKDIEETGIFKILTFDVLNKFEVKAREIKTKSFINQKGICIHLPTNRIFKKTYMNLSKDFCKLYDFLSTNTHPVIAPFCGFLFNNERSILFLEFNPKCVLPIASDKRFYKSFYEIFNRKKIIFLYGIASAMEFLHRKQMDTFRLDPLNIILDENEKPQIVCFNSEFVKEDEEDFPELTPPEMKSNPKNYDIYKANVYLLGSLLFYSSNEPSESRIVFKSSSEYFNTFHQLSFENELIIKCTNPDPNKRPTFLEICEAIESRNTLSDELKDYIKCLKKFRESDNFE</sequence>
<organism evidence="8 9">
    <name type="scientific">Tritrichomonas musculus</name>
    <dbReference type="NCBI Taxonomy" id="1915356"/>
    <lineage>
        <taxon>Eukaryota</taxon>
        <taxon>Metamonada</taxon>
        <taxon>Parabasalia</taxon>
        <taxon>Tritrichomonadida</taxon>
        <taxon>Tritrichomonadidae</taxon>
        <taxon>Tritrichomonas</taxon>
    </lineage>
</organism>
<reference evidence="8 9" key="1">
    <citation type="submission" date="2024-04" db="EMBL/GenBank/DDBJ databases">
        <title>Tritrichomonas musculus Genome.</title>
        <authorList>
            <person name="Alves-Ferreira E."/>
            <person name="Grigg M."/>
            <person name="Lorenzi H."/>
            <person name="Galac M."/>
        </authorList>
    </citation>
    <scope>NUCLEOTIDE SEQUENCE [LARGE SCALE GENOMIC DNA]</scope>
    <source>
        <strain evidence="8 9">EAF2021</strain>
    </source>
</reference>
<evidence type="ECO:0000256" key="1">
    <source>
        <dbReference type="ARBA" id="ARBA00022927"/>
    </source>
</evidence>
<evidence type="ECO:0000313" key="8">
    <source>
        <dbReference type="EMBL" id="KAK8891532.1"/>
    </source>
</evidence>
<dbReference type="Gene3D" id="1.10.510.10">
    <property type="entry name" value="Transferase(Phosphotransferase) domain 1"/>
    <property type="match status" value="1"/>
</dbReference>
<dbReference type="InterPro" id="IPR014018">
    <property type="entry name" value="SecA_motor_DEAD"/>
</dbReference>
<feature type="compositionally biased region" description="Acidic residues" evidence="4">
    <location>
        <begin position="815"/>
        <end position="842"/>
    </location>
</feature>
<keyword evidence="3" id="KW-0175">Coiled coil</keyword>
<dbReference type="PROSITE" id="PS50011">
    <property type="entry name" value="PROTEIN_KINASE_DOM"/>
    <property type="match status" value="1"/>
</dbReference>
<dbReference type="Gene3D" id="3.40.50.300">
    <property type="entry name" value="P-loop containing nucleotide triphosphate hydrolases"/>
    <property type="match status" value="2"/>
</dbReference>
<feature type="coiled-coil region" evidence="3">
    <location>
        <begin position="1234"/>
        <end position="1261"/>
    </location>
</feature>
<dbReference type="PANTHER" id="PTHR30612:SF0">
    <property type="entry name" value="CHLOROPLAST PROTEIN-TRANSPORTING ATPASE"/>
    <property type="match status" value="1"/>
</dbReference>
<feature type="region of interest" description="Disordered" evidence="4">
    <location>
        <begin position="812"/>
        <end position="844"/>
    </location>
</feature>
<keyword evidence="1" id="KW-0653">Protein transport</keyword>
<keyword evidence="2" id="KW-0811">Translocation</keyword>
<keyword evidence="5" id="KW-0812">Transmembrane</keyword>
<accession>A0ABR2KK66</accession>
<dbReference type="SUPFAM" id="SSF56112">
    <property type="entry name" value="Protein kinase-like (PK-like)"/>
    <property type="match status" value="1"/>
</dbReference>
<evidence type="ECO:0000259" key="7">
    <source>
        <dbReference type="PROSITE" id="PS51196"/>
    </source>
</evidence>
<dbReference type="InterPro" id="IPR011115">
    <property type="entry name" value="SecA_DEAD"/>
</dbReference>